<dbReference type="GeneID" id="108648313"/>
<dbReference type="AGR" id="Xenbase:XB-GENE-29091135"/>
<dbReference type="RefSeq" id="XP_031747370.1">
    <property type="nucleotide sequence ID" value="XM_031891510.1"/>
</dbReference>
<dbReference type="PANTHER" id="PTHR36981">
    <property type="entry name" value="ZGC:195170"/>
    <property type="match status" value="1"/>
</dbReference>
<dbReference type="AlphaFoldDB" id="A0A8J1IRL0"/>
<dbReference type="OMA" id="ATIMESM"/>
<dbReference type="Xenbase" id="XB-GENE-29091135">
    <property type="gene designation" value="LOC108648313"/>
</dbReference>
<feature type="compositionally biased region" description="Polar residues" evidence="1">
    <location>
        <begin position="40"/>
        <end position="50"/>
    </location>
</feature>
<accession>A0A8J1IRL0</accession>
<feature type="domain" description="P2X purinoreceptor 7 intracellular" evidence="2">
    <location>
        <begin position="41"/>
        <end position="171"/>
    </location>
</feature>
<feature type="compositionally biased region" description="Acidic residues" evidence="1">
    <location>
        <begin position="51"/>
        <end position="73"/>
    </location>
</feature>
<dbReference type="Proteomes" id="UP000008143">
    <property type="component" value="Chromosome 8"/>
</dbReference>
<evidence type="ECO:0000256" key="1">
    <source>
        <dbReference type="SAM" id="MobiDB-lite"/>
    </source>
</evidence>
<evidence type="ECO:0000259" key="2">
    <source>
        <dbReference type="Pfam" id="PF20478"/>
    </source>
</evidence>
<organism evidence="3 4">
    <name type="scientific">Xenopus tropicalis</name>
    <name type="common">Western clawed frog</name>
    <name type="synonym">Silurana tropicalis</name>
    <dbReference type="NCBI Taxonomy" id="8364"/>
    <lineage>
        <taxon>Eukaryota</taxon>
        <taxon>Metazoa</taxon>
        <taxon>Chordata</taxon>
        <taxon>Craniata</taxon>
        <taxon>Vertebrata</taxon>
        <taxon>Euteleostomi</taxon>
        <taxon>Amphibia</taxon>
        <taxon>Batrachia</taxon>
        <taxon>Anura</taxon>
        <taxon>Pipoidea</taxon>
        <taxon>Pipidae</taxon>
        <taxon>Xenopodinae</taxon>
        <taxon>Xenopus</taxon>
        <taxon>Silurana</taxon>
    </lineage>
</organism>
<protein>
    <submittedName>
        <fullName evidence="4">Uncharacterized protein LOC108648313</fullName>
    </submittedName>
</protein>
<feature type="region of interest" description="Disordered" evidence="1">
    <location>
        <begin position="30"/>
        <end position="79"/>
    </location>
</feature>
<evidence type="ECO:0000313" key="3">
    <source>
        <dbReference type="Proteomes" id="UP000008143"/>
    </source>
</evidence>
<evidence type="ECO:0000313" key="4">
    <source>
        <dbReference type="RefSeq" id="XP_031747370.1"/>
    </source>
</evidence>
<dbReference type="OrthoDB" id="9907364at2759"/>
<reference evidence="4" key="1">
    <citation type="submission" date="2025-08" db="UniProtKB">
        <authorList>
            <consortium name="RefSeq"/>
        </authorList>
    </citation>
    <scope>IDENTIFICATION</scope>
    <source>
        <strain evidence="4">Nigerian</strain>
        <tissue evidence="4">Liver and blood</tissue>
    </source>
</reference>
<proteinExistence type="predicted"/>
<evidence type="ECO:0000313" key="5">
    <source>
        <dbReference type="Xenbase" id="XB-GENE-29091135"/>
    </source>
</evidence>
<dbReference type="PANTHER" id="PTHR36981:SF13">
    <property type="entry name" value="P2X PURINOCEPTOR 7-LIKE ISOFORM X1"/>
    <property type="match status" value="1"/>
</dbReference>
<dbReference type="KEGG" id="xtr:108648313"/>
<gene>
    <name evidence="4 5" type="primary">LOC108648313</name>
</gene>
<sequence>MSHEESQMPTTSAFHAEKYEVLLQTMRQRAGSRKRRECFSSDTVHQSEITGESEEKLEEDTEQESVDTSEEGDIQSKEKEDRLGKNDWCQCSNCSAMPTVIECVCCHEEPLIKALIPDDASCIIEWHRFKTDIIDPERVDCAFKLTNSQKKKKPNKAANMRAIRKAAYRCFSVGIRLSGVWDTEGDTSLCGEGCYRSIPRPKRKIRILSTSL</sequence>
<dbReference type="Pfam" id="PF20478">
    <property type="entry name" value="P2RX7_C"/>
    <property type="match status" value="1"/>
</dbReference>
<dbReference type="InterPro" id="IPR046815">
    <property type="entry name" value="P2RX7_C"/>
</dbReference>
<name>A0A8J1IRL0_XENTR</name>
<keyword evidence="3" id="KW-1185">Reference proteome</keyword>